<dbReference type="PANTHER" id="PTHR33112:SF16">
    <property type="entry name" value="HETEROKARYON INCOMPATIBILITY DOMAIN-CONTAINING PROTEIN"/>
    <property type="match status" value="1"/>
</dbReference>
<evidence type="ECO:0000313" key="1">
    <source>
        <dbReference type="EMBL" id="KAF5557114.1"/>
    </source>
</evidence>
<sequence>MLDRVTVASGSTAASYREWSKLIAQIDPKHHRFTRETDLLPSIAGIASLFSKRWNDDYAAGLWKGSMHQSLCWAVAQAGKPTYKELLKRLKTPSPYIAPSWSWASRREAFSFKPHHSSLFADCRPEFHSLDTSITLLGESAFGEVRDASLDITSKVFVGSPRINIPFRYPGYDLVCLDGQYFANIEPDCIDQHIFAPYDGKFAMPISFLLIGSTIRRGTYKTSFPAAYHKSEVLGDVANVGLDSKSSRPSPVSAESGGDLKTKTVFESVAYGLLILPTGNMNEYYRVGTFFSKPEYAGGLSLFDNVEVRTVRLV</sequence>
<keyword evidence="2" id="KW-1185">Reference proteome</keyword>
<accession>A0A8H5JKJ7</accession>
<reference evidence="1 2" key="1">
    <citation type="submission" date="2020-05" db="EMBL/GenBank/DDBJ databases">
        <title>Identification and distribution of gene clusters putatively required for synthesis of sphingolipid metabolism inhibitors in phylogenetically diverse species of the filamentous fungus Fusarium.</title>
        <authorList>
            <person name="Kim H.-S."/>
            <person name="Busman M."/>
            <person name="Brown D.W."/>
            <person name="Divon H."/>
            <person name="Uhlig S."/>
            <person name="Proctor R.H."/>
        </authorList>
    </citation>
    <scope>NUCLEOTIDE SEQUENCE [LARGE SCALE GENOMIC DNA]</scope>
    <source>
        <strain evidence="1 2">NRRL 25196</strain>
    </source>
</reference>
<protein>
    <submittedName>
        <fullName evidence="1">Uncharacterized protein</fullName>
    </submittedName>
</protein>
<proteinExistence type="predicted"/>
<dbReference type="PANTHER" id="PTHR33112">
    <property type="entry name" value="DOMAIN PROTEIN, PUTATIVE-RELATED"/>
    <property type="match status" value="1"/>
</dbReference>
<evidence type="ECO:0000313" key="2">
    <source>
        <dbReference type="Proteomes" id="UP000574317"/>
    </source>
</evidence>
<name>A0A8H5JKJ7_9HYPO</name>
<dbReference type="Proteomes" id="UP000574317">
    <property type="component" value="Unassembled WGS sequence"/>
</dbReference>
<gene>
    <name evidence="1" type="ORF">FNAPI_5536</name>
</gene>
<organism evidence="1 2">
    <name type="scientific">Fusarium napiforme</name>
    <dbReference type="NCBI Taxonomy" id="42672"/>
    <lineage>
        <taxon>Eukaryota</taxon>
        <taxon>Fungi</taxon>
        <taxon>Dikarya</taxon>
        <taxon>Ascomycota</taxon>
        <taxon>Pezizomycotina</taxon>
        <taxon>Sordariomycetes</taxon>
        <taxon>Hypocreomycetidae</taxon>
        <taxon>Hypocreales</taxon>
        <taxon>Nectriaceae</taxon>
        <taxon>Fusarium</taxon>
        <taxon>Fusarium fujikuroi species complex</taxon>
    </lineage>
</organism>
<comment type="caution">
    <text evidence="1">The sequence shown here is derived from an EMBL/GenBank/DDBJ whole genome shotgun (WGS) entry which is preliminary data.</text>
</comment>
<dbReference type="EMBL" id="JAAOAO010000202">
    <property type="protein sequence ID" value="KAF5557114.1"/>
    <property type="molecule type" value="Genomic_DNA"/>
</dbReference>
<dbReference type="AlphaFoldDB" id="A0A8H5JKJ7"/>